<dbReference type="InterPro" id="IPR043155">
    <property type="entry name" value="VPS33_dom3b"/>
</dbReference>
<evidence type="ECO:0000256" key="2">
    <source>
        <dbReference type="SAM" id="Phobius"/>
    </source>
</evidence>
<evidence type="ECO:0000313" key="3">
    <source>
        <dbReference type="EMBL" id="SUZ12766.1"/>
    </source>
</evidence>
<dbReference type="Gene3D" id="3.40.50.1910">
    <property type="match status" value="1"/>
</dbReference>
<dbReference type="InterPro" id="IPR027482">
    <property type="entry name" value="Sec1-like_dom2"/>
</dbReference>
<name>A0A381LHY0_BLUGR</name>
<protein>
    <submittedName>
        <fullName evidence="3">BgtA-20233</fullName>
    </submittedName>
</protein>
<dbReference type="GO" id="GO:0016192">
    <property type="term" value="P:vesicle-mediated transport"/>
    <property type="evidence" value="ECO:0007669"/>
    <property type="project" value="InterPro"/>
</dbReference>
<comment type="similarity">
    <text evidence="1">Belongs to the STXBP/unc-18/SEC1 family.</text>
</comment>
<dbReference type="Pfam" id="PF00995">
    <property type="entry name" value="Sec1"/>
    <property type="match status" value="1"/>
</dbReference>
<dbReference type="SUPFAM" id="SSF56815">
    <property type="entry name" value="Sec1/munc18-like (SM) proteins"/>
    <property type="match status" value="1"/>
</dbReference>
<dbReference type="AlphaFoldDB" id="A0A381LHY0"/>
<keyword evidence="2" id="KW-1133">Transmembrane helix</keyword>
<dbReference type="OrthoDB" id="10262287at2759"/>
<organism evidence="3">
    <name type="scientific">Blumeria graminis f. sp. tritici 96224</name>
    <dbReference type="NCBI Taxonomy" id="1268274"/>
    <lineage>
        <taxon>Eukaryota</taxon>
        <taxon>Fungi</taxon>
        <taxon>Dikarya</taxon>
        <taxon>Ascomycota</taxon>
        <taxon>Pezizomycotina</taxon>
        <taxon>Leotiomycetes</taxon>
        <taxon>Erysiphales</taxon>
        <taxon>Erysiphaceae</taxon>
        <taxon>Blumeria</taxon>
    </lineage>
</organism>
<gene>
    <name evidence="3" type="ORF">BGT96224V2_LOCUS5989</name>
</gene>
<proteinExistence type="inferred from homology"/>
<dbReference type="EMBL" id="UIGY01000204">
    <property type="protein sequence ID" value="SUZ12766.1"/>
    <property type="molecule type" value="Genomic_DNA"/>
</dbReference>
<feature type="transmembrane region" description="Helical" evidence="2">
    <location>
        <begin position="228"/>
        <end position="249"/>
    </location>
</feature>
<dbReference type="PANTHER" id="PTHR11679">
    <property type="entry name" value="VESICLE PROTEIN SORTING-ASSOCIATED"/>
    <property type="match status" value="1"/>
</dbReference>
<feature type="non-terminal residue" evidence="3">
    <location>
        <position position="260"/>
    </location>
</feature>
<dbReference type="InterPro" id="IPR036045">
    <property type="entry name" value="Sec1-like_sf"/>
</dbReference>
<accession>A0A381LHY0</accession>
<dbReference type="InterPro" id="IPR001619">
    <property type="entry name" value="Sec1-like"/>
</dbReference>
<keyword evidence="2" id="KW-0472">Membrane</keyword>
<keyword evidence="2" id="KW-0812">Transmembrane</keyword>
<sequence>MKHTQTEEFTKILEIQQNLAAGCDPSTQHESIEELISKNAPLSQVLRLLCLESCISGGIKSRDLEEFKKMILHAYGYQHILTLSALEKAQLLLSRSSPLAVMIPMSGSNSSVGTKTNYTYLRKALRLIVDEVNESDPDDVAYVYSGYAPLSVRLIQSILQKQYLSSLARESSINDTVTPKLGTMPQKFTGFEEAIKHIRGETFDEIQKFSSKVALAREMFTSNVEKKVVFVVFLGGITYAEIAALRFICRKEESKQMRPQ</sequence>
<evidence type="ECO:0000256" key="1">
    <source>
        <dbReference type="ARBA" id="ARBA00009884"/>
    </source>
</evidence>
<dbReference type="Gene3D" id="1.25.40.850">
    <property type="match status" value="1"/>
</dbReference>
<reference evidence="3" key="1">
    <citation type="submission" date="2018-07" db="EMBL/GenBank/DDBJ databases">
        <authorList>
            <person name="Quirk P.G."/>
            <person name="Krulwich T.A."/>
        </authorList>
    </citation>
    <scope>NUCLEOTIDE SEQUENCE</scope>
    <source>
        <strain evidence="3">96224</strain>
    </source>
</reference>